<evidence type="ECO:0008006" key="10">
    <source>
        <dbReference type="Google" id="ProtNLM"/>
    </source>
</evidence>
<dbReference type="EMBL" id="GL883090">
    <property type="protein sequence ID" value="EGG13164.1"/>
    <property type="molecule type" value="Genomic_DNA"/>
</dbReference>
<dbReference type="GO" id="GO:0015031">
    <property type="term" value="P:protein transport"/>
    <property type="evidence" value="ECO:0007669"/>
    <property type="project" value="UniProtKB-KW"/>
</dbReference>
<dbReference type="Proteomes" id="UP000001072">
    <property type="component" value="Unassembled WGS sequence"/>
</dbReference>
<dbReference type="Pfam" id="PF12783">
    <property type="entry name" value="Sec7-like_HUS"/>
    <property type="match status" value="1"/>
</dbReference>
<evidence type="ECO:0000256" key="4">
    <source>
        <dbReference type="SAM" id="MobiDB-lite"/>
    </source>
</evidence>
<dbReference type="InterPro" id="IPR032691">
    <property type="entry name" value="Mon2/Sec7/BIG1-like_HUS"/>
</dbReference>
<gene>
    <name evidence="8" type="ORF">MELLADRAFT_86812</name>
</gene>
<feature type="domain" description="Mon2/Sec7/BIG1-like dimerisation and cyclophilin-binding" evidence="7">
    <location>
        <begin position="6"/>
        <end position="204"/>
    </location>
</feature>
<evidence type="ECO:0000313" key="9">
    <source>
        <dbReference type="Proteomes" id="UP000001072"/>
    </source>
</evidence>
<dbReference type="GeneID" id="18934308"/>
<evidence type="ECO:0000256" key="3">
    <source>
        <dbReference type="ARBA" id="ARBA00022927"/>
    </source>
</evidence>
<organism evidence="9">
    <name type="scientific">Melampsora larici-populina (strain 98AG31 / pathotype 3-4-7)</name>
    <name type="common">Poplar leaf rust fungus</name>
    <dbReference type="NCBI Taxonomy" id="747676"/>
    <lineage>
        <taxon>Eukaryota</taxon>
        <taxon>Fungi</taxon>
        <taxon>Dikarya</taxon>
        <taxon>Basidiomycota</taxon>
        <taxon>Pucciniomycotina</taxon>
        <taxon>Pucciniomycetes</taxon>
        <taxon>Pucciniales</taxon>
        <taxon>Melampsoraceae</taxon>
        <taxon>Melampsora</taxon>
    </lineage>
</organism>
<keyword evidence="3" id="KW-0653">Protein transport</keyword>
<sequence length="1838" mass="202289">MSNAASSSSLALLVSDFQALASETKRKHADVREVNTTPSTSSKFSIALNLLRSTPDQVLASFRKKTTPPSTYVEDIIKPIFMGCGTKNVKVVAIALGSLQRLISMDVMPPVNKWTYLKSFKIPQIVAILTSVLPLGVEIQLRILQTLPSLFTRCSLYLHDTLLADALLLCFRLQDSRIGVVSSTSAATLRQLVMVVFEGVAEEDQAVRVASTAGSQLDPIREETNFSVIIPTSERSNTGDPTEAAEERKIVLRPSAKDAYLVFEDLCLLVNGDSPSFLKLQSLPKTFGLELIESVMTGHSHLFQQHPELIFVLRAQLCPLLIRAMSEKPVFALTLRLMRVAFLLLKQFCDELVVESEVFLSLLIKTVAIDHTDGHTDPGPLWMRVLALEIFRGLCADFALLIRIYERYDLDHSDRTSGIFTSMMSTLNRLASERPTLLGINNDITSGPSFAHQSSPGANVGVQGMIDGVVGMATQAAAPLVGAQQQGGLTLPTATMKLQCIDQLDKAEAPPIPETYVYLLSLQCLSNVAEGFAGHSLSRYEEIRRQGPSQSPDGMLSAPTALNLDNLASQPVTDKLRIIRNMADASWPALLASLSFFVATNLDDDLFSETLSSMQSFTYACGVLNLPTPRDAFLLTFCKFAVPPAIVANVAAESSGSTAMKPSQSVLNVDNLGLGTTSAPTSLSTRSFAFLRTVLSVAQYLAGSLDTTWYTVFDTLQNAEFVLSSKSKKRPVSTMSSSTQPSVLSSAETDETGIQNSIQRLFECSRSLEAAAFTSFIASLCRLSSEMAGLISDEEQSNPVELPKTPTSIRRRASGMNSSRVFRPNDRSFCVTKLGAVALLNISRIINVDSELGWTPITSHLLAVMRFHEAPSNIRLQAADALDQILLSAPKHISDADESNQRRVQNQIIETLSRQTDPESRPQNSTDLEVRKSGFDTLFKILENNGHSFIAGWLSILDVLCTACPSPLAYEPSYLSVTPSKKSTSKTSTSKTSTLIRASFPSLQLICTDFLTALELEELRQCINVLAEFGRQTEDINIALTAGGLLWQVSDHVQGKNKATSSDDHRYVELWMYLLSKLLELSDASRQEVRDGAIQTLFRTIGLYGTLLSEAVWYELLWEVVFPLIDLLSKSISCTTPGIEEQSTNDTNSQSMRQPNGASLALSAKQLDDSKILVLESTGKVLFDHMSSHIIKTPKFHETWSTLIQHLHQSFIRDRPAVGTVAMRTMATILSADLSNCNDEEAIKAAWEYAWDSVVQMGKTISTKHDQQSFSGIYFTQVALEAYVKVMRPLQTAARLKMDLERVATLLNICKSVVTYTHSPDYRPDVDTLPPLQSAVMSTLDEVRLETPGVPSALITLLSDLSTLAFTSSFDAHDPSSNRPTSTHVSYVAICKAAQPRLVGLHAKFNSLPDIYNTKATSQLFLSFSVAMKSKYKCPPSYKHGKAPPLWKTATTSFLTIVRNCLPNLLHIEKSVEPTAFGNVWAQLIETFSAGLLADCEFSQSLELDQQRAEENFDLALIAMTFKASLEVDILPHLGGPGIPDKTIQSLANALQEASRLHDLSSLASPSTLSTSSLLGEAINSHEHTPRKETRFISDFGFQINDEVFGTSAEAVARPRERFAYWCFDLLFVYCRRVEKCDKELERRRVAALCFPALLDRCSAAIKTYVADAGLRGRVPFSRIRDEEIVYILQQLLRISPYEGSLAASMSPGPASMLPDIDPSLDPETMLKCLLTRGPDAHLLYLQPLFLDLLSLEASSPWSGQRYSAFPDACDSNFTLFRDLLQATDSRGEGLDGRWPSLMLGQVGVRKDDRQDRYENDAKRLALMCLRRIQTRTAIAIG</sequence>
<dbReference type="Pfam" id="PF16206">
    <property type="entry name" value="Mon2_C"/>
    <property type="match status" value="2"/>
</dbReference>
<evidence type="ECO:0000256" key="1">
    <source>
        <dbReference type="ARBA" id="ARBA00008144"/>
    </source>
</evidence>
<keyword evidence="2" id="KW-0813">Transport</keyword>
<dbReference type="InParanoid" id="F4R3H7"/>
<dbReference type="Pfam" id="PF16213">
    <property type="entry name" value="DCB"/>
    <property type="match status" value="1"/>
</dbReference>
<dbReference type="PANTHER" id="PTHR10663">
    <property type="entry name" value="GUANYL-NUCLEOTIDE EXCHANGE FACTOR"/>
    <property type="match status" value="1"/>
</dbReference>
<evidence type="ECO:0000313" key="8">
    <source>
        <dbReference type="EMBL" id="EGG13164.1"/>
    </source>
</evidence>
<feature type="domain" description="Mon2 C-terminal" evidence="6">
    <location>
        <begin position="1067"/>
        <end position="1232"/>
    </location>
</feature>
<dbReference type="KEGG" id="mlr:MELLADRAFT_86812"/>
<evidence type="ECO:0000259" key="5">
    <source>
        <dbReference type="Pfam" id="PF12783"/>
    </source>
</evidence>
<dbReference type="RefSeq" id="XP_007404102.1">
    <property type="nucleotide sequence ID" value="XM_007404040.1"/>
</dbReference>
<feature type="compositionally biased region" description="Polar residues" evidence="4">
    <location>
        <begin position="733"/>
        <end position="750"/>
    </location>
</feature>
<dbReference type="VEuPathDB" id="FungiDB:MELLADRAFT_86812"/>
<dbReference type="STRING" id="747676.F4R3H7"/>
<comment type="similarity">
    <text evidence="1">Belongs to the MON2 family.</text>
</comment>
<dbReference type="InterPro" id="IPR016024">
    <property type="entry name" value="ARM-type_fold"/>
</dbReference>
<dbReference type="OrthoDB" id="294853at2759"/>
<feature type="region of interest" description="Disordered" evidence="4">
    <location>
        <begin position="730"/>
        <end position="750"/>
    </location>
</feature>
<accession>F4R3H7</accession>
<name>F4R3H7_MELLP</name>
<evidence type="ECO:0000256" key="2">
    <source>
        <dbReference type="ARBA" id="ARBA00022448"/>
    </source>
</evidence>
<dbReference type="FunCoup" id="F4R3H7">
    <property type="interactions" value="480"/>
</dbReference>
<evidence type="ECO:0000259" key="6">
    <source>
        <dbReference type="Pfam" id="PF16206"/>
    </source>
</evidence>
<keyword evidence="9" id="KW-1185">Reference proteome</keyword>
<dbReference type="HOGENOM" id="CLU_001169_1_0_1"/>
<feature type="domain" description="Mon2 C-terminal" evidence="6">
    <location>
        <begin position="1008"/>
        <end position="1055"/>
    </location>
</feature>
<dbReference type="SUPFAM" id="SSF48371">
    <property type="entry name" value="ARM repeat"/>
    <property type="match status" value="1"/>
</dbReference>
<dbReference type="GO" id="GO:0005794">
    <property type="term" value="C:Golgi apparatus"/>
    <property type="evidence" value="ECO:0007669"/>
    <property type="project" value="UniProtKB-ARBA"/>
</dbReference>
<proteinExistence type="inferred from homology"/>
<dbReference type="InterPro" id="IPR032817">
    <property type="entry name" value="Mon2_C"/>
</dbReference>
<feature type="domain" description="Mon2/Sec7/BIG1-like HUS" evidence="5">
    <location>
        <begin position="256"/>
        <end position="413"/>
    </location>
</feature>
<dbReference type="eggNOG" id="KOG1848">
    <property type="taxonomic scope" value="Eukaryota"/>
</dbReference>
<dbReference type="PANTHER" id="PTHR10663:SF333">
    <property type="entry name" value="PROTEIN MON2 HOMOLOG"/>
    <property type="match status" value="1"/>
</dbReference>
<dbReference type="InterPro" id="IPR032629">
    <property type="entry name" value="DCB_dom"/>
</dbReference>
<protein>
    <recommendedName>
        <fullName evidence="10">Protein MON2 homolog</fullName>
    </recommendedName>
</protein>
<reference evidence="9" key="1">
    <citation type="journal article" date="2011" name="Proc. Natl. Acad. Sci. U.S.A.">
        <title>Obligate biotrophy features unraveled by the genomic analysis of rust fungi.</title>
        <authorList>
            <person name="Duplessis S."/>
            <person name="Cuomo C.A."/>
            <person name="Lin Y.-C."/>
            <person name="Aerts A."/>
            <person name="Tisserant E."/>
            <person name="Veneault-Fourrey C."/>
            <person name="Joly D.L."/>
            <person name="Hacquard S."/>
            <person name="Amselem J."/>
            <person name="Cantarel B.L."/>
            <person name="Chiu R."/>
            <person name="Coutinho P.M."/>
            <person name="Feau N."/>
            <person name="Field M."/>
            <person name="Frey P."/>
            <person name="Gelhaye E."/>
            <person name="Goldberg J."/>
            <person name="Grabherr M.G."/>
            <person name="Kodira C.D."/>
            <person name="Kohler A."/>
            <person name="Kuees U."/>
            <person name="Lindquist E.A."/>
            <person name="Lucas S.M."/>
            <person name="Mago R."/>
            <person name="Mauceli E."/>
            <person name="Morin E."/>
            <person name="Murat C."/>
            <person name="Pangilinan J.L."/>
            <person name="Park R."/>
            <person name="Pearson M."/>
            <person name="Quesneville H."/>
            <person name="Rouhier N."/>
            <person name="Sakthikumar S."/>
            <person name="Salamov A.A."/>
            <person name="Schmutz J."/>
            <person name="Selles B."/>
            <person name="Shapiro H."/>
            <person name="Tanguay P."/>
            <person name="Tuskan G.A."/>
            <person name="Henrissat B."/>
            <person name="Van de Peer Y."/>
            <person name="Rouze P."/>
            <person name="Ellis J.G."/>
            <person name="Dodds P.N."/>
            <person name="Schein J.E."/>
            <person name="Zhong S."/>
            <person name="Hamelin R.C."/>
            <person name="Grigoriev I.V."/>
            <person name="Szabo L.J."/>
            <person name="Martin F."/>
        </authorList>
    </citation>
    <scope>NUCLEOTIDE SEQUENCE [LARGE SCALE GENOMIC DNA]</scope>
    <source>
        <strain evidence="9">98AG31 / pathotype 3-4-7</strain>
    </source>
</reference>
<evidence type="ECO:0000259" key="7">
    <source>
        <dbReference type="Pfam" id="PF16213"/>
    </source>
</evidence>